<comment type="catalytic activity">
    <reaction evidence="1">
        <text>2 a phenolic donor + H2O2 = 2 a phenolic radical donor + 2 H2O</text>
        <dbReference type="Rhea" id="RHEA:56136"/>
        <dbReference type="ChEBI" id="CHEBI:15377"/>
        <dbReference type="ChEBI" id="CHEBI:16240"/>
        <dbReference type="ChEBI" id="CHEBI:139520"/>
        <dbReference type="ChEBI" id="CHEBI:139521"/>
        <dbReference type="EC" id="1.11.1.7"/>
    </reaction>
</comment>
<evidence type="ECO:0000256" key="6">
    <source>
        <dbReference type="ARBA" id="ARBA00022837"/>
    </source>
</evidence>
<keyword evidence="17" id="KW-0812">Transmembrane</keyword>
<dbReference type="PROSITE" id="PS00435">
    <property type="entry name" value="PEROXIDASE_1"/>
    <property type="match status" value="1"/>
</dbReference>
<feature type="domain" description="Plant heme peroxidase family profile" evidence="18">
    <location>
        <begin position="148"/>
        <end position="469"/>
    </location>
</feature>
<dbReference type="AlphaFoldDB" id="A0A6V7QSK5"/>
<evidence type="ECO:0000256" key="16">
    <source>
        <dbReference type="SAM" id="MobiDB-lite"/>
    </source>
</evidence>
<comment type="similarity">
    <text evidence="2">Belongs to the peroxidase family. Ascorbate peroxidase subfamily.</text>
</comment>
<evidence type="ECO:0000256" key="3">
    <source>
        <dbReference type="ARBA" id="ARBA00022559"/>
    </source>
</evidence>
<evidence type="ECO:0000256" key="10">
    <source>
        <dbReference type="ARBA" id="ARBA00023324"/>
    </source>
</evidence>
<dbReference type="CDD" id="cd00693">
    <property type="entry name" value="secretory_peroxidase"/>
    <property type="match status" value="1"/>
</dbReference>
<dbReference type="InterPro" id="IPR019793">
    <property type="entry name" value="Peroxidases_heam-ligand_BS"/>
</dbReference>
<dbReference type="PRINTS" id="PR00461">
    <property type="entry name" value="PLPEROXIDASE"/>
</dbReference>
<sequence length="518" mass="57378">MRIQSFLSIVVGDINESIQTPPQFTWCQSSRAPSPFEHHLLFPLLSHIEEKQSSKKKKKKKNTKKKKKKKKKKRMSGVLRWGATLLAVSLLLSLIELGGEGTKKPSNIPPLSDLDDRRIADKPRQLQDDEGEPSTSFSFSSSAPSPQYLEVGFYRRKCPRAEEIVESTVNDLYSRNSSVAPALLRLLFHDCFIHGCDGSVLLDRINGSLSERDAIPNRTLRGFDAVDAIKSAVEAVCPATVSCGGPSYTVFTGRRDSVRSFYDEAQIQIPTPNDTYAKTLSSFASRGFTERETVALLGAHSIGKVHCRFFRDRLYDFAGTGEPDGSLDREMVEEMRAICGGDAAAAAAAEEAGMEMGYCREGREVGFGSHYYWRLLEGRGILRADQQLTAGRTVRWVRAYAAGWEGERAFRADFAGAMVKLSALGPPSPPRDRSGPAAPASSDPDRSARLLLLHLGRLICAARPPRRNCLLNLMIHFTGTRQQLFQPAFIMAQFALQEIVTKTEKLIGNSSLFNHAYL</sequence>
<evidence type="ECO:0000256" key="4">
    <source>
        <dbReference type="ARBA" id="ARBA00022617"/>
    </source>
</evidence>
<evidence type="ECO:0000313" key="19">
    <source>
        <dbReference type="EMBL" id="CAD1846220.1"/>
    </source>
</evidence>
<dbReference type="SUPFAM" id="SSF48113">
    <property type="entry name" value="Heme-dependent peroxidases"/>
    <property type="match status" value="1"/>
</dbReference>
<feature type="disulfide bond" evidence="15">
    <location>
        <begin position="158"/>
        <end position="237"/>
    </location>
</feature>
<keyword evidence="17" id="KW-1133">Transmembrane helix</keyword>
<dbReference type="InterPro" id="IPR010255">
    <property type="entry name" value="Haem_peroxidase_sf"/>
</dbReference>
<keyword evidence="3" id="KW-0575">Peroxidase</keyword>
<organism evidence="19">
    <name type="scientific">Ananas comosus var. bracteatus</name>
    <name type="common">red pineapple</name>
    <dbReference type="NCBI Taxonomy" id="296719"/>
    <lineage>
        <taxon>Eukaryota</taxon>
        <taxon>Viridiplantae</taxon>
        <taxon>Streptophyta</taxon>
        <taxon>Embryophyta</taxon>
        <taxon>Tracheophyta</taxon>
        <taxon>Spermatophyta</taxon>
        <taxon>Magnoliopsida</taxon>
        <taxon>Liliopsida</taxon>
        <taxon>Poales</taxon>
        <taxon>Bromeliaceae</taxon>
        <taxon>Bromelioideae</taxon>
        <taxon>Ananas</taxon>
    </lineage>
</organism>
<feature type="compositionally biased region" description="Low complexity" evidence="16">
    <location>
        <begin position="133"/>
        <end position="143"/>
    </location>
</feature>
<dbReference type="GO" id="GO:0140825">
    <property type="term" value="F:lactoperoxidase activity"/>
    <property type="evidence" value="ECO:0007669"/>
    <property type="project" value="UniProtKB-EC"/>
</dbReference>
<feature type="binding site" evidence="13">
    <location>
        <position position="211"/>
    </location>
    <ligand>
        <name>Ca(2+)</name>
        <dbReference type="ChEBI" id="CHEBI:29108"/>
        <label>1</label>
    </ligand>
</feature>
<comment type="cofactor">
    <cofactor evidence="13">
        <name>Ca(2+)</name>
        <dbReference type="ChEBI" id="CHEBI:29108"/>
    </cofactor>
    <text evidence="13">Binds 2 calcium ions per subunit.</text>
</comment>
<proteinExistence type="inferred from homology"/>
<keyword evidence="4" id="KW-0349">Heme</keyword>
<evidence type="ECO:0000256" key="14">
    <source>
        <dbReference type="PIRSR" id="PIRSR600823-4"/>
    </source>
</evidence>
<feature type="binding site" evidence="13">
    <location>
        <position position="190"/>
    </location>
    <ligand>
        <name>Ca(2+)</name>
        <dbReference type="ChEBI" id="CHEBI:29108"/>
        <label>1</label>
    </ligand>
</feature>
<feature type="region of interest" description="Disordered" evidence="16">
    <location>
        <begin position="425"/>
        <end position="444"/>
    </location>
</feature>
<feature type="region of interest" description="Disordered" evidence="16">
    <location>
        <begin position="50"/>
        <end position="76"/>
    </location>
</feature>
<reference evidence="19" key="1">
    <citation type="submission" date="2020-07" db="EMBL/GenBank/DDBJ databases">
        <authorList>
            <person name="Lin J."/>
        </authorList>
    </citation>
    <scope>NUCLEOTIDE SEQUENCE</scope>
</reference>
<evidence type="ECO:0000256" key="5">
    <source>
        <dbReference type="ARBA" id="ARBA00022723"/>
    </source>
</evidence>
<dbReference type="InterPro" id="IPR000823">
    <property type="entry name" value="Peroxidase_pln"/>
</dbReference>
<dbReference type="GO" id="GO:0006979">
    <property type="term" value="P:response to oxidative stress"/>
    <property type="evidence" value="ECO:0007669"/>
    <property type="project" value="InterPro"/>
</dbReference>
<evidence type="ECO:0000256" key="1">
    <source>
        <dbReference type="ARBA" id="ARBA00000189"/>
    </source>
</evidence>
<feature type="binding site" evidence="13">
    <location>
        <position position="195"/>
    </location>
    <ligand>
        <name>Ca(2+)</name>
        <dbReference type="ChEBI" id="CHEBI:29108"/>
        <label>1</label>
    </ligand>
</feature>
<keyword evidence="17" id="KW-0472">Membrane</keyword>
<feature type="compositionally biased region" description="Basic residues" evidence="16">
    <location>
        <begin position="54"/>
        <end position="75"/>
    </location>
</feature>
<dbReference type="InterPro" id="IPR033905">
    <property type="entry name" value="Secretory_peroxidase"/>
</dbReference>
<dbReference type="InterPro" id="IPR019794">
    <property type="entry name" value="Peroxidases_AS"/>
</dbReference>
<dbReference type="GO" id="GO:0020037">
    <property type="term" value="F:heme binding"/>
    <property type="evidence" value="ECO:0007669"/>
    <property type="project" value="InterPro"/>
</dbReference>
<gene>
    <name evidence="19" type="ORF">CB5_LOCUS29431</name>
</gene>
<evidence type="ECO:0000256" key="13">
    <source>
        <dbReference type="PIRSR" id="PIRSR600823-3"/>
    </source>
</evidence>
<feature type="binding site" evidence="13">
    <location>
        <position position="199"/>
    </location>
    <ligand>
        <name>Ca(2+)</name>
        <dbReference type="ChEBI" id="CHEBI:29108"/>
        <label>1</label>
    </ligand>
</feature>
<evidence type="ECO:0000259" key="18">
    <source>
        <dbReference type="PROSITE" id="PS50873"/>
    </source>
</evidence>
<feature type="site" description="Transition state stabilizer" evidence="14">
    <location>
        <position position="185"/>
    </location>
</feature>
<keyword evidence="6 13" id="KW-0106">Calcium</keyword>
<name>A0A6V7QSK5_ANACO</name>
<dbReference type="PANTHER" id="PTHR31235">
    <property type="entry name" value="PEROXIDASE 25-RELATED"/>
    <property type="match status" value="1"/>
</dbReference>
<accession>A0A6V7QSK5</accession>
<evidence type="ECO:0000256" key="8">
    <source>
        <dbReference type="ARBA" id="ARBA00023004"/>
    </source>
</evidence>
<dbReference type="PRINTS" id="PR00458">
    <property type="entry name" value="PEROXIDASE"/>
</dbReference>
<evidence type="ECO:0000256" key="12">
    <source>
        <dbReference type="PIRSR" id="PIRSR600823-2"/>
    </source>
</evidence>
<keyword evidence="5 13" id="KW-0479">Metal-binding</keyword>
<dbReference type="PROSITE" id="PS00436">
    <property type="entry name" value="PEROXIDASE_2"/>
    <property type="match status" value="1"/>
</dbReference>
<evidence type="ECO:0000256" key="17">
    <source>
        <dbReference type="SAM" id="Phobius"/>
    </source>
</evidence>
<keyword evidence="9 15" id="KW-1015">Disulfide bond</keyword>
<feature type="disulfide bond" evidence="15">
    <location>
        <begin position="191"/>
        <end position="196"/>
    </location>
</feature>
<feature type="disulfide bond" evidence="15">
    <location>
        <begin position="307"/>
        <end position="339"/>
    </location>
</feature>
<comment type="cofactor">
    <cofactor evidence="13">
        <name>heme b</name>
        <dbReference type="ChEBI" id="CHEBI:60344"/>
    </cofactor>
    <text evidence="13">Binds 1 heme b (iron(II)-protoporphyrin IX) group per subunit.</text>
</comment>
<evidence type="ECO:0000256" key="15">
    <source>
        <dbReference type="PIRSR" id="PIRSR600823-5"/>
    </source>
</evidence>
<keyword evidence="10" id="KW-0376">Hydrogen peroxide</keyword>
<dbReference type="GO" id="GO:0046872">
    <property type="term" value="F:metal ion binding"/>
    <property type="evidence" value="ECO:0007669"/>
    <property type="project" value="UniProtKB-KW"/>
</dbReference>
<evidence type="ECO:0000256" key="9">
    <source>
        <dbReference type="ARBA" id="ARBA00023157"/>
    </source>
</evidence>
<dbReference type="FunFam" id="1.10.420.10:FF:000013">
    <property type="entry name" value="Peroxidase"/>
    <property type="match status" value="1"/>
</dbReference>
<evidence type="ECO:0000256" key="2">
    <source>
        <dbReference type="ARBA" id="ARBA00006873"/>
    </source>
</evidence>
<feature type="binding site" evidence="13">
    <location>
        <position position="197"/>
    </location>
    <ligand>
        <name>Ca(2+)</name>
        <dbReference type="ChEBI" id="CHEBI:29108"/>
        <label>1</label>
    </ligand>
</feature>
<dbReference type="GO" id="GO:0042744">
    <property type="term" value="P:hydrogen peroxide catabolic process"/>
    <property type="evidence" value="ECO:0007669"/>
    <property type="project" value="UniProtKB-KW"/>
</dbReference>
<dbReference type="EMBL" id="CAJEUB010000012">
    <property type="protein sequence ID" value="CAD1846220.1"/>
    <property type="molecule type" value="Genomic_DNA"/>
</dbReference>
<dbReference type="Gene3D" id="1.10.420.10">
    <property type="entry name" value="Peroxidase, domain 2"/>
    <property type="match status" value="1"/>
</dbReference>
<evidence type="ECO:0000256" key="11">
    <source>
        <dbReference type="PIRSR" id="PIRSR600823-1"/>
    </source>
</evidence>
<feature type="transmembrane region" description="Helical" evidence="17">
    <location>
        <begin position="77"/>
        <end position="95"/>
    </location>
</feature>
<keyword evidence="7" id="KW-0560">Oxidoreductase</keyword>
<protein>
    <recommendedName>
        <fullName evidence="18">Plant heme peroxidase family profile domain-containing protein</fullName>
    </recommendedName>
</protein>
<keyword evidence="8 13" id="KW-0408">Iron</keyword>
<dbReference type="InterPro" id="IPR002016">
    <property type="entry name" value="Haem_peroxidase"/>
</dbReference>
<feature type="binding site" description="axial binding residue" evidence="13">
    <location>
        <position position="300"/>
    </location>
    <ligand>
        <name>heme b</name>
        <dbReference type="ChEBI" id="CHEBI:60344"/>
    </ligand>
    <ligandPart>
        <name>Fe</name>
        <dbReference type="ChEBI" id="CHEBI:18248"/>
    </ligandPart>
</feature>
<feature type="binding site" evidence="12">
    <location>
        <position position="270"/>
    </location>
    <ligand>
        <name>substrate</name>
    </ligand>
</feature>
<dbReference type="Gene3D" id="1.10.520.10">
    <property type="match status" value="1"/>
</dbReference>
<dbReference type="PROSITE" id="PS50873">
    <property type="entry name" value="PEROXIDASE_4"/>
    <property type="match status" value="1"/>
</dbReference>
<evidence type="ECO:0000256" key="7">
    <source>
        <dbReference type="ARBA" id="ARBA00023002"/>
    </source>
</evidence>
<dbReference type="Pfam" id="PF00141">
    <property type="entry name" value="peroxidase"/>
    <property type="match status" value="1"/>
</dbReference>
<feature type="active site" description="Proton acceptor" evidence="11">
    <location>
        <position position="189"/>
    </location>
</feature>
<feature type="region of interest" description="Disordered" evidence="16">
    <location>
        <begin position="124"/>
        <end position="143"/>
    </location>
</feature>